<dbReference type="Proteomes" id="UP001596043">
    <property type="component" value="Unassembled WGS sequence"/>
</dbReference>
<sequence>MFKKIDNLLATFGNKKTDESLDEAFFAGDIATNIEGTKIAASQYGQVFMGIQELQGYTFLEVIIISRTNIKNKRGATMRFSNANDAFTLVSDTQEIESDFFRAVNCYITQISFNITPKEIARIKKKDFDEISLEYKKKVLIFKKV</sequence>
<keyword evidence="2" id="KW-1185">Reference proteome</keyword>
<accession>A0ABV9HZP1</accession>
<reference evidence="2" key="1">
    <citation type="journal article" date="2019" name="Int. J. Syst. Evol. Microbiol.">
        <title>The Global Catalogue of Microorganisms (GCM) 10K type strain sequencing project: providing services to taxonomists for standard genome sequencing and annotation.</title>
        <authorList>
            <consortium name="The Broad Institute Genomics Platform"/>
            <consortium name="The Broad Institute Genome Sequencing Center for Infectious Disease"/>
            <person name="Wu L."/>
            <person name="Ma J."/>
        </authorList>
    </citation>
    <scope>NUCLEOTIDE SEQUENCE [LARGE SCALE GENOMIC DNA]</scope>
    <source>
        <strain evidence="2">YJ-61-S</strain>
    </source>
</reference>
<dbReference type="EMBL" id="JBHSFV010000011">
    <property type="protein sequence ID" value="MFC4635627.1"/>
    <property type="molecule type" value="Genomic_DNA"/>
</dbReference>
<evidence type="ECO:0000313" key="2">
    <source>
        <dbReference type="Proteomes" id="UP001596043"/>
    </source>
</evidence>
<organism evidence="1 2">
    <name type="scientific">Dokdonia ponticola</name>
    <dbReference type="NCBI Taxonomy" id="2041041"/>
    <lineage>
        <taxon>Bacteria</taxon>
        <taxon>Pseudomonadati</taxon>
        <taxon>Bacteroidota</taxon>
        <taxon>Flavobacteriia</taxon>
        <taxon>Flavobacteriales</taxon>
        <taxon>Flavobacteriaceae</taxon>
        <taxon>Dokdonia</taxon>
    </lineage>
</organism>
<name>A0ABV9HZP1_9FLAO</name>
<comment type="caution">
    <text evidence="1">The sequence shown here is derived from an EMBL/GenBank/DDBJ whole genome shotgun (WGS) entry which is preliminary data.</text>
</comment>
<gene>
    <name evidence="1" type="ORF">ACFO3O_17075</name>
</gene>
<dbReference type="RefSeq" id="WP_379981038.1">
    <property type="nucleotide sequence ID" value="NZ_JBHSFV010000011.1"/>
</dbReference>
<proteinExistence type="predicted"/>
<protein>
    <recommendedName>
        <fullName evidence="3">Nuclear transport factor 2 family protein</fullName>
    </recommendedName>
</protein>
<evidence type="ECO:0008006" key="3">
    <source>
        <dbReference type="Google" id="ProtNLM"/>
    </source>
</evidence>
<evidence type="ECO:0000313" key="1">
    <source>
        <dbReference type="EMBL" id="MFC4635627.1"/>
    </source>
</evidence>